<dbReference type="GeneID" id="111104977"/>
<keyword evidence="10" id="KW-0325">Glycoprotein</keyword>
<keyword evidence="3" id="KW-0433">Leucine-rich repeat</keyword>
<keyword evidence="9" id="KW-0675">Receptor</keyword>
<evidence type="ECO:0000313" key="13">
    <source>
        <dbReference type="Proteomes" id="UP000694844"/>
    </source>
</evidence>
<dbReference type="InterPro" id="IPR032675">
    <property type="entry name" value="LRR_dom_sf"/>
</dbReference>
<evidence type="ECO:0000256" key="9">
    <source>
        <dbReference type="ARBA" id="ARBA00023170"/>
    </source>
</evidence>
<dbReference type="GO" id="GO:0005886">
    <property type="term" value="C:plasma membrane"/>
    <property type="evidence" value="ECO:0007669"/>
    <property type="project" value="TreeGrafter"/>
</dbReference>
<dbReference type="Pfam" id="PF01582">
    <property type="entry name" value="TIR"/>
    <property type="match status" value="1"/>
</dbReference>
<reference evidence="14" key="1">
    <citation type="submission" date="2025-08" db="UniProtKB">
        <authorList>
            <consortium name="RefSeq"/>
        </authorList>
    </citation>
    <scope>IDENTIFICATION</scope>
    <source>
        <tissue evidence="14">Whole sample</tissue>
    </source>
</reference>
<keyword evidence="6" id="KW-0677">Repeat</keyword>
<dbReference type="PROSITE" id="PS50104">
    <property type="entry name" value="TIR"/>
    <property type="match status" value="1"/>
</dbReference>
<dbReference type="GO" id="GO:0002224">
    <property type="term" value="P:toll-like receptor signaling pathway"/>
    <property type="evidence" value="ECO:0007669"/>
    <property type="project" value="InterPro"/>
</dbReference>
<evidence type="ECO:0000256" key="2">
    <source>
        <dbReference type="ARBA" id="ARBA00009634"/>
    </source>
</evidence>
<proteinExistence type="inferred from homology"/>
<keyword evidence="4 11" id="KW-0812">Transmembrane</keyword>
<dbReference type="SMART" id="SM00369">
    <property type="entry name" value="LRR_TYP"/>
    <property type="match status" value="5"/>
</dbReference>
<dbReference type="Gene3D" id="3.80.10.10">
    <property type="entry name" value="Ribonuclease Inhibitor"/>
    <property type="match status" value="3"/>
</dbReference>
<dbReference type="SUPFAM" id="SSF52200">
    <property type="entry name" value="Toll/Interleukin receptor TIR domain"/>
    <property type="match status" value="1"/>
</dbReference>
<evidence type="ECO:0000256" key="8">
    <source>
        <dbReference type="ARBA" id="ARBA00023136"/>
    </source>
</evidence>
<accession>A0A8B8AU46</accession>
<dbReference type="GO" id="GO:0004888">
    <property type="term" value="F:transmembrane signaling receptor activity"/>
    <property type="evidence" value="ECO:0007669"/>
    <property type="project" value="InterPro"/>
</dbReference>
<protein>
    <submittedName>
        <fullName evidence="14">Toll-like receptor 6</fullName>
    </submittedName>
</protein>
<organism evidence="13 14">
    <name type="scientific">Crassostrea virginica</name>
    <name type="common">Eastern oyster</name>
    <dbReference type="NCBI Taxonomy" id="6565"/>
    <lineage>
        <taxon>Eukaryota</taxon>
        <taxon>Metazoa</taxon>
        <taxon>Spiralia</taxon>
        <taxon>Lophotrochozoa</taxon>
        <taxon>Mollusca</taxon>
        <taxon>Bivalvia</taxon>
        <taxon>Autobranchia</taxon>
        <taxon>Pteriomorphia</taxon>
        <taxon>Ostreida</taxon>
        <taxon>Ostreoidea</taxon>
        <taxon>Ostreidae</taxon>
        <taxon>Crassostrea</taxon>
    </lineage>
</organism>
<evidence type="ECO:0000256" key="10">
    <source>
        <dbReference type="ARBA" id="ARBA00023180"/>
    </source>
</evidence>
<dbReference type="PANTHER" id="PTHR24365">
    <property type="entry name" value="TOLL-LIKE RECEPTOR"/>
    <property type="match status" value="1"/>
</dbReference>
<evidence type="ECO:0000313" key="14">
    <source>
        <dbReference type="RefSeq" id="XP_022294862.1"/>
    </source>
</evidence>
<dbReference type="Gene3D" id="3.40.50.10140">
    <property type="entry name" value="Toll/interleukin-1 receptor homology (TIR) domain"/>
    <property type="match status" value="1"/>
</dbReference>
<dbReference type="GO" id="GO:0006955">
    <property type="term" value="P:immune response"/>
    <property type="evidence" value="ECO:0007669"/>
    <property type="project" value="InterPro"/>
</dbReference>
<dbReference type="InterPro" id="IPR000157">
    <property type="entry name" value="TIR_dom"/>
</dbReference>
<feature type="domain" description="TIR" evidence="12">
    <location>
        <begin position="670"/>
        <end position="808"/>
    </location>
</feature>
<keyword evidence="5" id="KW-0732">Signal</keyword>
<dbReference type="PANTHER" id="PTHR24365:SF541">
    <property type="entry name" value="PROTEIN TOLL-RELATED"/>
    <property type="match status" value="1"/>
</dbReference>
<evidence type="ECO:0000259" key="12">
    <source>
        <dbReference type="PROSITE" id="PS50104"/>
    </source>
</evidence>
<name>A0A8B8AU46_CRAVI</name>
<evidence type="ECO:0000256" key="4">
    <source>
        <dbReference type="ARBA" id="ARBA00022692"/>
    </source>
</evidence>
<dbReference type="Proteomes" id="UP000694844">
    <property type="component" value="Chromosome 7"/>
</dbReference>
<comment type="similarity">
    <text evidence="2">Belongs to the Toll-like receptor family.</text>
</comment>
<dbReference type="InterPro" id="IPR001611">
    <property type="entry name" value="Leu-rich_rpt"/>
</dbReference>
<gene>
    <name evidence="14" type="primary">LOC111104977</name>
</gene>
<evidence type="ECO:0000256" key="3">
    <source>
        <dbReference type="ARBA" id="ARBA00022614"/>
    </source>
</evidence>
<evidence type="ECO:0000256" key="7">
    <source>
        <dbReference type="ARBA" id="ARBA00022989"/>
    </source>
</evidence>
<keyword evidence="8 11" id="KW-0472">Membrane</keyword>
<dbReference type="Pfam" id="PF13855">
    <property type="entry name" value="LRR_8"/>
    <property type="match status" value="1"/>
</dbReference>
<dbReference type="InterPro" id="IPR003591">
    <property type="entry name" value="Leu-rich_rpt_typical-subtyp"/>
</dbReference>
<evidence type="ECO:0000256" key="5">
    <source>
        <dbReference type="ARBA" id="ARBA00022729"/>
    </source>
</evidence>
<evidence type="ECO:0000256" key="6">
    <source>
        <dbReference type="ARBA" id="ARBA00022737"/>
    </source>
</evidence>
<dbReference type="AlphaFoldDB" id="A0A8B8AU46"/>
<feature type="transmembrane region" description="Helical" evidence="11">
    <location>
        <begin position="619"/>
        <end position="640"/>
    </location>
</feature>
<dbReference type="RefSeq" id="XP_022294862.1">
    <property type="nucleotide sequence ID" value="XM_022439154.1"/>
</dbReference>
<dbReference type="SMART" id="SM00255">
    <property type="entry name" value="TIR"/>
    <property type="match status" value="1"/>
</dbReference>
<comment type="subcellular location">
    <subcellularLocation>
        <location evidence="1">Membrane</location>
        <topology evidence="1">Single-pass type I membrane protein</topology>
    </subcellularLocation>
</comment>
<dbReference type="KEGG" id="cvn:111104977"/>
<dbReference type="OrthoDB" id="6105302at2759"/>
<dbReference type="SUPFAM" id="SSF52058">
    <property type="entry name" value="L domain-like"/>
    <property type="match status" value="2"/>
</dbReference>
<keyword evidence="13" id="KW-1185">Reference proteome</keyword>
<evidence type="ECO:0000256" key="11">
    <source>
        <dbReference type="SAM" id="Phobius"/>
    </source>
</evidence>
<dbReference type="InterPro" id="IPR035897">
    <property type="entry name" value="Toll_tir_struct_dom_sf"/>
</dbReference>
<dbReference type="PIRSF" id="PIRSF037595">
    <property type="entry name" value="Toll-like_receptor"/>
    <property type="match status" value="1"/>
</dbReference>
<sequence length="811" mass="94850">MSRECAISPYVDECKNTGFLWNCSGLGLNTLPKKFPPELKKQYVTLDLSFNNFSELTKEIFREINIYLNLTTIKLHHNNLGKIGKNAFPISSKMCSLDISYCSLDKNRIDEYAFVNTTNLRKLQIHHNNFQQTGYPDVSISKIPSLKYLNIDLFQGFVFSKAFENLKRLSRIEFNSVGTFSLSNNSFYGLKRSPIHSLDMRFRNRVKCDVTEDLFCSFPFLTQELTINFGGNCNVTVALRSLKCLQHRKIEKIVLDNNKKLFFQDKVILNNWSMKYLINVCVKLLNLDSNGILSFETGIINTTLWLCLETLYLDNNPLHIVEPSAITSILSLPKIKNVYFCCNNMPVPVRIEVNDRPYRRSTLPETLLFNITLPDTLEILDVAKNYLHKSKTLVYRFVVFAERLQELYIQNTNFPFSLTKQLKFPSLKKINVSQNSFAHVRSDIFQNSLNLEEIIAEDVGFNFSAKYKSQNLFQNLRNLSLLDMSKNRLNMLPQTIFFDQKFSLTEIHLDNNMFTVLPNSIRILKKLKFLSVRNNLISYFSRHDQLFLQSMNNLSIHLIGNPISCACSHIRSLHWMKNHQHLFGDLPFIICTESKTRITEIFHNNVWRKFELDCQADNWLIISSVLLFLTLLVVFLITAVKRYRTHLEYVILRLKNRWKGTHLRNQEKSFVYDVYVSYSDPDYAWIIQNLYPKLEHLNMKTWLKDKDSIPGAWEAEEIVKCINESRKVMFVISDSFLDVGWSSYAVQMAVTHAFHNHRQKSIVVILKDSVLLDRLPNDIKNIWWCIEYFRWTESETNEEILDKISAMLNCK</sequence>
<keyword evidence="7 11" id="KW-1133">Transmembrane helix</keyword>
<dbReference type="InterPro" id="IPR017241">
    <property type="entry name" value="Toll-like_receptor"/>
</dbReference>
<evidence type="ECO:0000256" key="1">
    <source>
        <dbReference type="ARBA" id="ARBA00004479"/>
    </source>
</evidence>